<feature type="chain" id="PRO_5045683186" evidence="1">
    <location>
        <begin position="23"/>
        <end position="297"/>
    </location>
</feature>
<dbReference type="RefSeq" id="WP_281461769.1">
    <property type="nucleotide sequence ID" value="NZ_JASBAN010000001.1"/>
</dbReference>
<evidence type="ECO:0000313" key="2">
    <source>
        <dbReference type="EMBL" id="MDI2112096.1"/>
    </source>
</evidence>
<sequence length="297" mass="33238">MKFIHVISLMTVVVSAAGFANKADANVAQDLIANYNKIVKNCGSSDKPGYLCSGNLIRFTSPSTSYHVWDPSYQSYIKKGIPFMYIRRDIPIDKAFQNKTLGLIYYPSMIVPKGKVGDEARCIFPVDGWTDGRVYRCGEHYTYPTVSKACQDQGINTAASWINHFTSIADNSSDRLRHQCGFDLSSNRTDTANAFNQALNAQKLLQDIRGSYSYNEILINVAPLTANNLVAEPAKLPIQTFFYMVNDQGQSGLNDARYYQKDYYQQSGVIVPIVKANLNIQTGKMTYSYSDSDQLIK</sequence>
<keyword evidence="3" id="KW-1185">Reference proteome</keyword>
<protein>
    <submittedName>
        <fullName evidence="2">Uncharacterized protein</fullName>
    </submittedName>
</protein>
<name>A0ABT6Q5E0_9PROT</name>
<accession>A0ABT6Q5E0</accession>
<proteinExistence type="predicted"/>
<comment type="caution">
    <text evidence="2">The sequence shown here is derived from an EMBL/GenBank/DDBJ whole genome shotgun (WGS) entry which is preliminary data.</text>
</comment>
<evidence type="ECO:0000313" key="3">
    <source>
        <dbReference type="Proteomes" id="UP001431775"/>
    </source>
</evidence>
<dbReference type="Proteomes" id="UP001431775">
    <property type="component" value="Unassembled WGS sequence"/>
</dbReference>
<evidence type="ECO:0000256" key="1">
    <source>
        <dbReference type="SAM" id="SignalP"/>
    </source>
</evidence>
<organism evidence="2 3">
    <name type="scientific">Commensalibacter nepenthis</name>
    <dbReference type="NCBI Taxonomy" id="3043872"/>
    <lineage>
        <taxon>Bacteria</taxon>
        <taxon>Pseudomonadati</taxon>
        <taxon>Pseudomonadota</taxon>
        <taxon>Alphaproteobacteria</taxon>
        <taxon>Acetobacterales</taxon>
        <taxon>Acetobacteraceae</taxon>
    </lineage>
</organism>
<feature type="signal peptide" evidence="1">
    <location>
        <begin position="1"/>
        <end position="22"/>
    </location>
</feature>
<dbReference type="EMBL" id="JASBAN010000001">
    <property type="protein sequence ID" value="MDI2112096.1"/>
    <property type="molecule type" value="Genomic_DNA"/>
</dbReference>
<reference evidence="2" key="1">
    <citation type="submission" date="2023-05" db="EMBL/GenBank/DDBJ databases">
        <title>Whole genome sequence of Commensalibacter sp.</title>
        <authorList>
            <person name="Charoenyingcharoen P."/>
            <person name="Yukphan P."/>
        </authorList>
    </citation>
    <scope>NUCLEOTIDE SEQUENCE</scope>
    <source>
        <strain evidence="2">TBRC 10068</strain>
    </source>
</reference>
<gene>
    <name evidence="2" type="ORF">QJV33_02130</name>
</gene>
<keyword evidence="1" id="KW-0732">Signal</keyword>